<dbReference type="Pfam" id="PF13460">
    <property type="entry name" value="NAD_binding_10"/>
    <property type="match status" value="1"/>
</dbReference>
<dbReference type="PANTHER" id="PTHR15020">
    <property type="entry name" value="FLAVIN REDUCTASE-RELATED"/>
    <property type="match status" value="1"/>
</dbReference>
<feature type="domain" description="NAD(P)-binding" evidence="1">
    <location>
        <begin position="9"/>
        <end position="196"/>
    </location>
</feature>
<dbReference type="CDD" id="cd05243">
    <property type="entry name" value="SDR_a5"/>
    <property type="match status" value="1"/>
</dbReference>
<reference evidence="2 3" key="1">
    <citation type="submission" date="2021-05" db="EMBL/GenBank/DDBJ databases">
        <title>Draft genomes of bacteria isolated from model marine particles.</title>
        <authorList>
            <person name="Datta M.S."/>
            <person name="Schwartzman J.A."/>
            <person name="Enke T.N."/>
            <person name="Saavedra J."/>
            <person name="Cermak N."/>
            <person name="Cordero O.X."/>
        </authorList>
    </citation>
    <scope>NUCLEOTIDE SEQUENCE [LARGE SCALE GENOMIC DNA]</scope>
    <source>
        <strain evidence="2 3">D2M19</strain>
    </source>
</reference>
<dbReference type="Proteomes" id="UP000753376">
    <property type="component" value="Unassembled WGS sequence"/>
</dbReference>
<evidence type="ECO:0000313" key="3">
    <source>
        <dbReference type="Proteomes" id="UP000753376"/>
    </source>
</evidence>
<proteinExistence type="predicted"/>
<name>A0ABS6A5L6_9GAMM</name>
<comment type="caution">
    <text evidence="2">The sequence shown here is derived from an EMBL/GenBank/DDBJ whole genome shotgun (WGS) entry which is preliminary data.</text>
</comment>
<accession>A0ABS6A5L6</accession>
<dbReference type="PANTHER" id="PTHR15020:SF45">
    <property type="entry name" value="NAD(P)-BINDING DOMAIN-CONTAINING PROTEIN"/>
    <property type="match status" value="1"/>
</dbReference>
<dbReference type="EMBL" id="JAHKPV010000001">
    <property type="protein sequence ID" value="MBU2873039.1"/>
    <property type="molecule type" value="Genomic_DNA"/>
</dbReference>
<evidence type="ECO:0000259" key="1">
    <source>
        <dbReference type="Pfam" id="PF13460"/>
    </source>
</evidence>
<dbReference type="InterPro" id="IPR016040">
    <property type="entry name" value="NAD(P)-bd_dom"/>
</dbReference>
<dbReference type="RefSeq" id="WP_216006899.1">
    <property type="nucleotide sequence ID" value="NZ_JAHKPV010000001.1"/>
</dbReference>
<sequence>MLNPVLVLGATRGVGLELAQQLRLRQIPVTALVRPGSQSDRLADIGVHQILGDATDPETLGVALRSAGAGVRVVSTLSGRLPDGEWVEDIAHRVLARIAQKADVKRIVLVTSIGCGEMAPYRSERAIVAFGAAVDAKTRGENAIRASGLPYTFIRPGGLISEPATGRGILSEDPQIHGMIHREDVATLICEVLSNPEAEGRAFAAVDQDQARSDNALVAACLSA</sequence>
<protein>
    <submittedName>
        <fullName evidence="2">SDR family oxidoreductase</fullName>
    </submittedName>
</protein>
<keyword evidence="3" id="KW-1185">Reference proteome</keyword>
<evidence type="ECO:0000313" key="2">
    <source>
        <dbReference type="EMBL" id="MBU2873039.1"/>
    </source>
</evidence>
<gene>
    <name evidence="2" type="ORF">KO508_03375</name>
</gene>
<organism evidence="2 3">
    <name type="scientific">Marinobacter salexigens</name>
    <dbReference type="NCBI Taxonomy" id="1925763"/>
    <lineage>
        <taxon>Bacteria</taxon>
        <taxon>Pseudomonadati</taxon>
        <taxon>Pseudomonadota</taxon>
        <taxon>Gammaproteobacteria</taxon>
        <taxon>Pseudomonadales</taxon>
        <taxon>Marinobacteraceae</taxon>
        <taxon>Marinobacter</taxon>
    </lineage>
</organism>